<feature type="region of interest" description="Disordered" evidence="1">
    <location>
        <begin position="51"/>
        <end position="103"/>
    </location>
</feature>
<proteinExistence type="predicted"/>
<organism evidence="2 3">
    <name type="scientific">Burkholderia multivorans</name>
    <dbReference type="NCBI Taxonomy" id="87883"/>
    <lineage>
        <taxon>Bacteria</taxon>
        <taxon>Pseudomonadati</taxon>
        <taxon>Pseudomonadota</taxon>
        <taxon>Betaproteobacteria</taxon>
        <taxon>Burkholderiales</taxon>
        <taxon>Burkholderiaceae</taxon>
        <taxon>Burkholderia</taxon>
        <taxon>Burkholderia cepacia complex</taxon>
    </lineage>
</organism>
<evidence type="ECO:0000313" key="3">
    <source>
        <dbReference type="Proteomes" id="UP001196915"/>
    </source>
</evidence>
<comment type="caution">
    <text evidence="2">The sequence shown here is derived from an EMBL/GenBank/DDBJ whole genome shotgun (WGS) entry which is preliminary data.</text>
</comment>
<name>A0AAP2HGU0_9BURK</name>
<dbReference type="AlphaFoldDB" id="A0AAP2HGU0"/>
<accession>A0AAP2HGU0</accession>
<evidence type="ECO:0000256" key="1">
    <source>
        <dbReference type="SAM" id="MobiDB-lite"/>
    </source>
</evidence>
<dbReference type="Proteomes" id="UP001196915">
    <property type="component" value="Unassembled WGS sequence"/>
</dbReference>
<feature type="compositionally biased region" description="Low complexity" evidence="1">
    <location>
        <begin position="77"/>
        <end position="103"/>
    </location>
</feature>
<reference evidence="2" key="1">
    <citation type="submission" date="2021-06" db="EMBL/GenBank/DDBJ databases">
        <title>A collection of bacterial strains from the Burkholderia cepacia Research Laboratory and Repository.</title>
        <authorList>
            <person name="Lipuma J."/>
            <person name="Spilker T."/>
        </authorList>
    </citation>
    <scope>NUCLEOTIDE SEQUENCE</scope>
    <source>
        <strain evidence="2">AU37435</strain>
    </source>
</reference>
<evidence type="ECO:0000313" key="2">
    <source>
        <dbReference type="EMBL" id="MBU9355824.1"/>
    </source>
</evidence>
<protein>
    <submittedName>
        <fullName evidence="2">Uncharacterized protein</fullName>
    </submittedName>
</protein>
<sequence length="103" mass="11157">MIGRAGWFDARVAKRARDRKTGEHAVAAVECAGVLYGVDMRADHQRLRARGRRAGVQRAEDVADAVDPDVEVRPAHPRSSSVSAMRVRPPSSRSAPISPSSAR</sequence>
<dbReference type="EMBL" id="JAHPMX010000002">
    <property type="protein sequence ID" value="MBU9355824.1"/>
    <property type="molecule type" value="Genomic_DNA"/>
</dbReference>
<gene>
    <name evidence="2" type="ORF">KTE52_05675</name>
</gene>